<evidence type="ECO:0000259" key="1">
    <source>
        <dbReference type="Pfam" id="PF00561"/>
    </source>
</evidence>
<dbReference type="Proteomes" id="UP000063789">
    <property type="component" value="Chromosome"/>
</dbReference>
<dbReference type="GO" id="GO:0016020">
    <property type="term" value="C:membrane"/>
    <property type="evidence" value="ECO:0007669"/>
    <property type="project" value="TreeGrafter"/>
</dbReference>
<dbReference type="PATRIC" id="fig|1136941.3.peg.2783"/>
<dbReference type="Pfam" id="PF00561">
    <property type="entry name" value="Abhydrolase_1"/>
    <property type="match status" value="1"/>
</dbReference>
<dbReference type="EMBL" id="CP011853">
    <property type="protein sequence ID" value="ALG85326.1"/>
    <property type="molecule type" value="Genomic_DNA"/>
</dbReference>
<dbReference type="InterPro" id="IPR000073">
    <property type="entry name" value="AB_hydrolase_1"/>
</dbReference>
<dbReference type="InterPro" id="IPR050266">
    <property type="entry name" value="AB_hydrolase_sf"/>
</dbReference>
<evidence type="ECO:0000313" key="2">
    <source>
        <dbReference type="EMBL" id="ALG85326.1"/>
    </source>
</evidence>
<dbReference type="GO" id="GO:0046464">
    <property type="term" value="P:acylglycerol catabolic process"/>
    <property type="evidence" value="ECO:0007669"/>
    <property type="project" value="TreeGrafter"/>
</dbReference>
<evidence type="ECO:0000313" key="3">
    <source>
        <dbReference type="Proteomes" id="UP000063789"/>
    </source>
</evidence>
<gene>
    <name evidence="2" type="ORF">ACH46_13635</name>
</gene>
<dbReference type="InterPro" id="IPR029058">
    <property type="entry name" value="AB_hydrolase_fold"/>
</dbReference>
<dbReference type="Gene3D" id="3.40.50.1820">
    <property type="entry name" value="alpha/beta hydrolase"/>
    <property type="match status" value="1"/>
</dbReference>
<reference evidence="3" key="1">
    <citation type="submission" date="2015-06" db="EMBL/GenBank/DDBJ databases">
        <title>Complete genome sequence and metabolic analysis of phthalate degradation pathway in Gordonia sp. QH-11.</title>
        <authorList>
            <person name="Jin D."/>
            <person name="Kong X."/>
            <person name="Bai Z."/>
        </authorList>
    </citation>
    <scope>NUCLEOTIDE SEQUENCE [LARGE SCALE GENOMIC DNA]</scope>
    <source>
        <strain evidence="3">QH-11</strain>
    </source>
</reference>
<accession>A0A0N9N3J2</accession>
<sequence length="300" mass="32822">MTEVRSELGTRLPSRIRLPEVDVPDGRMVDLPGRGTTYVTDTPGPTPDAPPIVLLHALTTTGLLTWFPSIPTLAKKFRVITLDQRWHGRGIKSDEFSLRDCADDAVALLDVLGIEKAMFAGFSMGSLVAQRVWRQHPDRVGGLVLCASTDIFQSRPSERAFHNGMDSIVSRIPGFGSRKRADRVHAAQVDPAVDINRWALSEFRSTSPIAVGKAVGVIGRHHTRPWIGQIDVPTAVVVPLHDRAIPPARQMAMARRIPGATLHTVDAGHSCCVMDADKFVPVLAQACSEVLARWKDRTQA</sequence>
<dbReference type="PANTHER" id="PTHR43798:SF5">
    <property type="entry name" value="MONOACYLGLYCEROL LIPASE ABHD6"/>
    <property type="match status" value="1"/>
</dbReference>
<dbReference type="RefSeq" id="WP_062393406.1">
    <property type="nucleotide sequence ID" value="NZ_CP011853.1"/>
</dbReference>
<dbReference type="OrthoDB" id="63519at2"/>
<feature type="domain" description="AB hydrolase-1" evidence="1">
    <location>
        <begin position="50"/>
        <end position="270"/>
    </location>
</feature>
<dbReference type="SUPFAM" id="SSF53474">
    <property type="entry name" value="alpha/beta-Hydrolases"/>
    <property type="match status" value="1"/>
</dbReference>
<dbReference type="AlphaFoldDB" id="A0A0N9N3J2"/>
<dbReference type="PANTHER" id="PTHR43798">
    <property type="entry name" value="MONOACYLGLYCEROL LIPASE"/>
    <property type="match status" value="1"/>
</dbReference>
<reference evidence="2 3" key="2">
    <citation type="journal article" date="2017" name="Int. J. Syst. Evol. Microbiol.">
        <title>Gordonia phthalatica sp. nov., a di-n-butyl phthalate-degrading bacterium isolated from activated sludge.</title>
        <authorList>
            <person name="Jin D."/>
            <person name="Kong X."/>
            <person name="Jia M."/>
            <person name="Yu X."/>
            <person name="Wang X."/>
            <person name="Zhuang X."/>
            <person name="Deng Y."/>
            <person name="Bai Z."/>
        </authorList>
    </citation>
    <scope>NUCLEOTIDE SEQUENCE [LARGE SCALE GENOMIC DNA]</scope>
    <source>
        <strain evidence="2 3">QH-11</strain>
    </source>
</reference>
<keyword evidence="2" id="KW-0378">Hydrolase</keyword>
<proteinExistence type="predicted"/>
<organism evidence="2 3">
    <name type="scientific">Gordonia phthalatica</name>
    <dbReference type="NCBI Taxonomy" id="1136941"/>
    <lineage>
        <taxon>Bacteria</taxon>
        <taxon>Bacillati</taxon>
        <taxon>Actinomycetota</taxon>
        <taxon>Actinomycetes</taxon>
        <taxon>Mycobacteriales</taxon>
        <taxon>Gordoniaceae</taxon>
        <taxon>Gordonia</taxon>
    </lineage>
</organism>
<dbReference type="KEGG" id="goq:ACH46_13635"/>
<name>A0A0N9N3J2_9ACTN</name>
<dbReference type="STRING" id="1136941.ACH46_13635"/>
<dbReference type="GO" id="GO:0047372">
    <property type="term" value="F:monoacylglycerol lipase activity"/>
    <property type="evidence" value="ECO:0007669"/>
    <property type="project" value="TreeGrafter"/>
</dbReference>
<keyword evidence="3" id="KW-1185">Reference proteome</keyword>
<protein>
    <submittedName>
        <fullName evidence="2">Alpha/beta hydrolase</fullName>
    </submittedName>
</protein>